<sequence length="163" mass="18415">MLLGVLIIPSLGTFFWFSVFGTSAFQLIESWGAYNNEFGNVFSSIFVFFEHYPYATFLNITSIVLLISFLITSVDSAVFVLSMFTDKGAKNPSKTHRVIWSVFILLATIALVLLGNIKADINVLEAVQRLLIITSLPFSFFIIIMLIYFIKDILQHNTIIDKT</sequence>
<comment type="similarity">
    <text evidence="2">Belongs to the BCCT transporter (TC 2.A.15) family.</text>
</comment>
<keyword evidence="4" id="KW-1003">Cell membrane</keyword>
<evidence type="ECO:0000256" key="4">
    <source>
        <dbReference type="ARBA" id="ARBA00022475"/>
    </source>
</evidence>
<evidence type="ECO:0000256" key="8">
    <source>
        <dbReference type="SAM" id="Phobius"/>
    </source>
</evidence>
<organism evidence="9 10">
    <name type="scientific">Algibacter lectus</name>
    <dbReference type="NCBI Taxonomy" id="221126"/>
    <lineage>
        <taxon>Bacteria</taxon>
        <taxon>Pseudomonadati</taxon>
        <taxon>Bacteroidota</taxon>
        <taxon>Flavobacteriia</taxon>
        <taxon>Flavobacteriales</taxon>
        <taxon>Flavobacteriaceae</taxon>
        <taxon>Algibacter</taxon>
    </lineage>
</organism>
<feature type="transmembrane region" description="Helical" evidence="8">
    <location>
        <begin position="129"/>
        <end position="150"/>
    </location>
</feature>
<comment type="caution">
    <text evidence="9">The sequence shown here is derived from an EMBL/GenBank/DDBJ whole genome shotgun (WGS) entry which is preliminary data.</text>
</comment>
<accession>A0A090W2D8</accession>
<reference evidence="9 10" key="1">
    <citation type="journal article" date="2014" name="Genome Announc.">
        <title>Draft Genome Sequences of Marine Flavobacterium Algibacter lectus Strains SS8 and NR4.</title>
        <authorList>
            <person name="Takatani N."/>
            <person name="Nakanishi M."/>
            <person name="Meirelles P."/>
            <person name="Mino S."/>
            <person name="Suda W."/>
            <person name="Oshima K."/>
            <person name="Hattori M."/>
            <person name="Ohkuma M."/>
            <person name="Hosokawa M."/>
            <person name="Miyashita K."/>
            <person name="Thompson F.L."/>
            <person name="Niwa A."/>
            <person name="Sawabe T."/>
            <person name="Sawabe T."/>
        </authorList>
    </citation>
    <scope>NUCLEOTIDE SEQUENCE [LARGE SCALE GENOMIC DNA]</scope>
    <source>
        <strain evidence="9 10">JCM 19300</strain>
    </source>
</reference>
<evidence type="ECO:0000256" key="2">
    <source>
        <dbReference type="ARBA" id="ARBA00005658"/>
    </source>
</evidence>
<evidence type="ECO:0000256" key="7">
    <source>
        <dbReference type="ARBA" id="ARBA00023136"/>
    </source>
</evidence>
<dbReference type="PANTHER" id="PTHR30047:SF7">
    <property type="entry name" value="HIGH-AFFINITY CHOLINE TRANSPORT PROTEIN"/>
    <property type="match status" value="1"/>
</dbReference>
<feature type="transmembrane region" description="Helical" evidence="8">
    <location>
        <begin position="57"/>
        <end position="85"/>
    </location>
</feature>
<dbReference type="EMBL" id="BBNQ01000003">
    <property type="protein sequence ID" value="GAL61697.1"/>
    <property type="molecule type" value="Genomic_DNA"/>
</dbReference>
<keyword evidence="3" id="KW-0813">Transport</keyword>
<gene>
    <name evidence="9" type="ORF">JCM19300_1520</name>
</gene>
<comment type="subcellular location">
    <subcellularLocation>
        <location evidence="1">Cell membrane</location>
        <topology evidence="1">Multi-pass membrane protein</topology>
    </subcellularLocation>
</comment>
<evidence type="ECO:0000256" key="6">
    <source>
        <dbReference type="ARBA" id="ARBA00022989"/>
    </source>
</evidence>
<keyword evidence="6 8" id="KW-1133">Transmembrane helix</keyword>
<keyword evidence="7 8" id="KW-0472">Membrane</keyword>
<evidence type="ECO:0000256" key="5">
    <source>
        <dbReference type="ARBA" id="ARBA00022692"/>
    </source>
</evidence>
<dbReference type="Pfam" id="PF02028">
    <property type="entry name" value="BCCT"/>
    <property type="match status" value="1"/>
</dbReference>
<dbReference type="PANTHER" id="PTHR30047">
    <property type="entry name" value="HIGH-AFFINITY CHOLINE TRANSPORT PROTEIN-RELATED"/>
    <property type="match status" value="1"/>
</dbReference>
<dbReference type="Proteomes" id="UP000029644">
    <property type="component" value="Unassembled WGS sequence"/>
</dbReference>
<dbReference type="GO" id="GO:0022857">
    <property type="term" value="F:transmembrane transporter activity"/>
    <property type="evidence" value="ECO:0007669"/>
    <property type="project" value="InterPro"/>
</dbReference>
<protein>
    <submittedName>
        <fullName evidence="9">Glycine betaine transporter OpuD</fullName>
    </submittedName>
</protein>
<feature type="transmembrane region" description="Helical" evidence="8">
    <location>
        <begin position="97"/>
        <end position="117"/>
    </location>
</feature>
<dbReference type="AlphaFoldDB" id="A0A090W2D8"/>
<dbReference type="InterPro" id="IPR000060">
    <property type="entry name" value="BCCT_transptr"/>
</dbReference>
<evidence type="ECO:0000313" key="9">
    <source>
        <dbReference type="EMBL" id="GAL61697.1"/>
    </source>
</evidence>
<evidence type="ECO:0000313" key="10">
    <source>
        <dbReference type="Proteomes" id="UP000029644"/>
    </source>
</evidence>
<dbReference type="GO" id="GO:0005886">
    <property type="term" value="C:plasma membrane"/>
    <property type="evidence" value="ECO:0007669"/>
    <property type="project" value="UniProtKB-SubCell"/>
</dbReference>
<keyword evidence="5 8" id="KW-0812">Transmembrane</keyword>
<evidence type="ECO:0000256" key="1">
    <source>
        <dbReference type="ARBA" id="ARBA00004651"/>
    </source>
</evidence>
<name>A0A090W2D8_9FLAO</name>
<proteinExistence type="inferred from homology"/>
<evidence type="ECO:0000256" key="3">
    <source>
        <dbReference type="ARBA" id="ARBA00022448"/>
    </source>
</evidence>